<evidence type="ECO:0000256" key="5">
    <source>
        <dbReference type="ARBA" id="ARBA00022882"/>
    </source>
</evidence>
<dbReference type="PANTHER" id="PTHR46480">
    <property type="entry name" value="F20B24.22"/>
    <property type="match status" value="1"/>
</dbReference>
<dbReference type="InterPro" id="IPR031846">
    <property type="entry name" value="Hvcn1"/>
</dbReference>
<evidence type="ECO:0000256" key="6">
    <source>
        <dbReference type="ARBA" id="ARBA00022989"/>
    </source>
</evidence>
<evidence type="ECO:0000256" key="1">
    <source>
        <dbReference type="ARBA" id="ARBA00004651"/>
    </source>
</evidence>
<evidence type="ECO:0000256" key="2">
    <source>
        <dbReference type="ARBA" id="ARBA00022448"/>
    </source>
</evidence>
<dbReference type="GO" id="GO:0030171">
    <property type="term" value="F:voltage-gated proton channel activity"/>
    <property type="evidence" value="ECO:0007669"/>
    <property type="project" value="InterPro"/>
</dbReference>
<evidence type="ECO:0000256" key="9">
    <source>
        <dbReference type="ARBA" id="ARBA00023303"/>
    </source>
</evidence>
<dbReference type="OrthoDB" id="427456at2759"/>
<protein>
    <submittedName>
        <fullName evidence="11">Uncharacterized protein</fullName>
    </submittedName>
</protein>
<keyword evidence="3" id="KW-1003">Cell membrane</keyword>
<evidence type="ECO:0000256" key="4">
    <source>
        <dbReference type="ARBA" id="ARBA00022692"/>
    </source>
</evidence>
<dbReference type="Proteomes" id="UP000276133">
    <property type="component" value="Unassembled WGS sequence"/>
</dbReference>
<keyword evidence="9" id="KW-0407">Ion channel</keyword>
<keyword evidence="5" id="KW-0851">Voltage-gated channel</keyword>
<evidence type="ECO:0000313" key="12">
    <source>
        <dbReference type="Proteomes" id="UP000276133"/>
    </source>
</evidence>
<comment type="subcellular location">
    <subcellularLocation>
        <location evidence="1">Cell membrane</location>
        <topology evidence="1">Multi-pass membrane protein</topology>
    </subcellularLocation>
</comment>
<dbReference type="EMBL" id="REGN01003393">
    <property type="protein sequence ID" value="RNA22837.1"/>
    <property type="molecule type" value="Genomic_DNA"/>
</dbReference>
<dbReference type="AlphaFoldDB" id="A0A3M7RHB6"/>
<organism evidence="11 12">
    <name type="scientific">Brachionus plicatilis</name>
    <name type="common">Marine rotifer</name>
    <name type="synonym">Brachionus muelleri</name>
    <dbReference type="NCBI Taxonomy" id="10195"/>
    <lineage>
        <taxon>Eukaryota</taxon>
        <taxon>Metazoa</taxon>
        <taxon>Spiralia</taxon>
        <taxon>Gnathifera</taxon>
        <taxon>Rotifera</taxon>
        <taxon>Eurotatoria</taxon>
        <taxon>Monogononta</taxon>
        <taxon>Pseudotrocha</taxon>
        <taxon>Ploima</taxon>
        <taxon>Brachionidae</taxon>
        <taxon>Brachionus</taxon>
    </lineage>
</organism>
<keyword evidence="12" id="KW-1185">Reference proteome</keyword>
<proteinExistence type="predicted"/>
<name>A0A3M7RHB6_BRAPC</name>
<gene>
    <name evidence="11" type="ORF">BpHYR1_011908</name>
</gene>
<evidence type="ECO:0000256" key="10">
    <source>
        <dbReference type="SAM" id="Phobius"/>
    </source>
</evidence>
<sequence length="169" mass="19375">MTKESNDSRQSYELESCLNQDELADCASELEADRKSSSLYMNLKQHFFTKDGIKQILNSNKLHIFVILLVIMDCTCISVELMLDFVISYNQEHWNSVIISNKSSSSELDLFDALKGLNSRDISILSSIEHTLRFVSIAILTFFVLEIVLKLIFIPYHLIGLLAHRNEEI</sequence>
<dbReference type="GO" id="GO:0005886">
    <property type="term" value="C:plasma membrane"/>
    <property type="evidence" value="ECO:0007669"/>
    <property type="project" value="UniProtKB-SubCell"/>
</dbReference>
<keyword evidence="2" id="KW-0813">Transport</keyword>
<keyword evidence="6 10" id="KW-1133">Transmembrane helix</keyword>
<keyword evidence="8 10" id="KW-0472">Membrane</keyword>
<evidence type="ECO:0000256" key="8">
    <source>
        <dbReference type="ARBA" id="ARBA00023136"/>
    </source>
</evidence>
<accession>A0A3M7RHB6</accession>
<keyword evidence="4 10" id="KW-0812">Transmembrane</keyword>
<evidence type="ECO:0000256" key="7">
    <source>
        <dbReference type="ARBA" id="ARBA00023065"/>
    </source>
</evidence>
<keyword evidence="7" id="KW-0406">Ion transport</keyword>
<dbReference type="Gene3D" id="1.20.120.350">
    <property type="entry name" value="Voltage-gated potassium channels. Chain C"/>
    <property type="match status" value="1"/>
</dbReference>
<feature type="transmembrane region" description="Helical" evidence="10">
    <location>
        <begin position="134"/>
        <end position="159"/>
    </location>
</feature>
<comment type="caution">
    <text evidence="11">The sequence shown here is derived from an EMBL/GenBank/DDBJ whole genome shotgun (WGS) entry which is preliminary data.</text>
</comment>
<evidence type="ECO:0000256" key="3">
    <source>
        <dbReference type="ARBA" id="ARBA00022475"/>
    </source>
</evidence>
<reference evidence="11 12" key="1">
    <citation type="journal article" date="2018" name="Sci. Rep.">
        <title>Genomic signatures of local adaptation to the degree of environmental predictability in rotifers.</title>
        <authorList>
            <person name="Franch-Gras L."/>
            <person name="Hahn C."/>
            <person name="Garcia-Roger E.M."/>
            <person name="Carmona M.J."/>
            <person name="Serra M."/>
            <person name="Gomez A."/>
        </authorList>
    </citation>
    <scope>NUCLEOTIDE SEQUENCE [LARGE SCALE GENOMIC DNA]</scope>
    <source>
        <strain evidence="11">HYR1</strain>
    </source>
</reference>
<evidence type="ECO:0000313" key="11">
    <source>
        <dbReference type="EMBL" id="RNA22837.1"/>
    </source>
</evidence>
<dbReference type="InterPro" id="IPR027359">
    <property type="entry name" value="Volt_channel_dom_sf"/>
</dbReference>
<dbReference type="PANTHER" id="PTHR46480:SF1">
    <property type="entry name" value="VOLTAGE-GATED HYDROGEN CHANNEL 1"/>
    <property type="match status" value="1"/>
</dbReference>
<dbReference type="GO" id="GO:0034702">
    <property type="term" value="C:monoatomic ion channel complex"/>
    <property type="evidence" value="ECO:0007669"/>
    <property type="project" value="UniProtKB-KW"/>
</dbReference>
<feature type="transmembrane region" description="Helical" evidence="10">
    <location>
        <begin position="64"/>
        <end position="87"/>
    </location>
</feature>